<evidence type="ECO:0000313" key="2">
    <source>
        <dbReference type="EMBL" id="QDT28783.1"/>
    </source>
</evidence>
<keyword evidence="3" id="KW-1185">Reference proteome</keyword>
<sequence length="43" mass="4847">MQEEKMNESVPYKTLFVKTCTRADPGSRETKGAYKSSSLYGDL</sequence>
<reference evidence="2 3" key="1">
    <citation type="submission" date="2019-03" db="EMBL/GenBank/DDBJ databases">
        <title>Deep-cultivation of Planctomycetes and their phenomic and genomic characterization uncovers novel biology.</title>
        <authorList>
            <person name="Wiegand S."/>
            <person name="Jogler M."/>
            <person name="Boedeker C."/>
            <person name="Pinto D."/>
            <person name="Vollmers J."/>
            <person name="Rivas-Marin E."/>
            <person name="Kohn T."/>
            <person name="Peeters S.H."/>
            <person name="Heuer A."/>
            <person name="Rast P."/>
            <person name="Oberbeckmann S."/>
            <person name="Bunk B."/>
            <person name="Jeske O."/>
            <person name="Meyerdierks A."/>
            <person name="Storesund J.E."/>
            <person name="Kallscheuer N."/>
            <person name="Luecker S."/>
            <person name="Lage O.M."/>
            <person name="Pohl T."/>
            <person name="Merkel B.J."/>
            <person name="Hornburger P."/>
            <person name="Mueller R.-W."/>
            <person name="Bruemmer F."/>
            <person name="Labrenz M."/>
            <person name="Spormann A.M."/>
            <person name="Op den Camp H."/>
            <person name="Overmann J."/>
            <person name="Amann R."/>
            <person name="Jetten M.S.M."/>
            <person name="Mascher T."/>
            <person name="Medema M.H."/>
            <person name="Devos D.P."/>
            <person name="Kaster A.-K."/>
            <person name="Ovreas L."/>
            <person name="Rohde M."/>
            <person name="Galperin M.Y."/>
            <person name="Jogler C."/>
        </authorList>
    </citation>
    <scope>NUCLEOTIDE SEQUENCE [LARGE SCALE GENOMIC DNA]</scope>
    <source>
        <strain evidence="2 3">Enr10</strain>
    </source>
</reference>
<protein>
    <submittedName>
        <fullName evidence="2">Uncharacterized protein</fullName>
    </submittedName>
</protein>
<dbReference type="AlphaFoldDB" id="A0A517QAX6"/>
<proteinExistence type="predicted"/>
<evidence type="ECO:0000256" key="1">
    <source>
        <dbReference type="SAM" id="MobiDB-lite"/>
    </source>
</evidence>
<dbReference type="EMBL" id="CP037421">
    <property type="protein sequence ID" value="QDT28783.1"/>
    <property type="molecule type" value="Genomic_DNA"/>
</dbReference>
<evidence type="ECO:0000313" key="3">
    <source>
        <dbReference type="Proteomes" id="UP000315647"/>
    </source>
</evidence>
<feature type="region of interest" description="Disordered" evidence="1">
    <location>
        <begin position="23"/>
        <end position="43"/>
    </location>
</feature>
<gene>
    <name evidence="2" type="ORF">Enr10x_41290</name>
</gene>
<name>A0A517QAX6_9PLAN</name>
<organism evidence="2 3">
    <name type="scientific">Gimesia panareensis</name>
    <dbReference type="NCBI Taxonomy" id="2527978"/>
    <lineage>
        <taxon>Bacteria</taxon>
        <taxon>Pseudomonadati</taxon>
        <taxon>Planctomycetota</taxon>
        <taxon>Planctomycetia</taxon>
        <taxon>Planctomycetales</taxon>
        <taxon>Planctomycetaceae</taxon>
        <taxon>Gimesia</taxon>
    </lineage>
</organism>
<accession>A0A517QAX6</accession>
<dbReference type="Proteomes" id="UP000315647">
    <property type="component" value="Chromosome"/>
</dbReference>